<dbReference type="SUPFAM" id="SSF81901">
    <property type="entry name" value="HCP-like"/>
    <property type="match status" value="1"/>
</dbReference>
<accession>A0A9P6N1P7</accession>
<sequence>MSYPSPPLQSATLSIADKDIHESDVVSSIEIHTFDISQPQPKHIATPTVSYTTITDSDQVDEDNSSPSPASLSDCTPSSPHISSSPSSSSSPPPDNAIQLQDSVVSGLKKSVAALQITSENDFLMPIPQKSEDWAALVDTPASPTHNQYPGMMPNPMYGTEGFTDSPAPEEGMGSGDSHNTADIKAFRKSWSASETMSGAGYNSFGYLTPPRHPDDLHNRSRPGSGLGIRQPHTSVSLLTDAAILAKYRDTAIKTNDPSIQLSYAKYLLEIGEVPSPNASISSSSSSSSSADIGTPRPSFASFSNNNSPPVSAPPSPTSAQHDTESGKKQLTQEAIYWIDRLAKEGQSEAQFIRATWYEDGLYYSKKNLDKALRWYQSASRGDYGPAHYKVAYFCEKKKDNSKAVILYKKAAVHNEALANHRLAMIYLYGELGQSKNMKVGLEYLKRAAAFATESAPKSPYVLGLILAREYGDQLAIPDDIAFPDDGEALEWFRKSAHLGYGPANYKLGYCYEYGSLGCAIDPFLSVHHYERAVLAGDSKGEAEMALSGWYLSGAENCFQADDQLAFKYASIAAEKGLPKAQYAMGYYHEVGISVPTDMEKAMEFYKLAAANGNKDAIKRLEDQSTSHNKLAHKKSIKKMKQNRKAKRETSCNIM</sequence>
<proteinExistence type="predicted"/>
<feature type="compositionally biased region" description="Polar residues" evidence="2">
    <location>
        <begin position="47"/>
        <end position="57"/>
    </location>
</feature>
<gene>
    <name evidence="3" type="ORF">BGZ80_003899</name>
</gene>
<dbReference type="InterPro" id="IPR006597">
    <property type="entry name" value="Sel1-like"/>
</dbReference>
<dbReference type="PANTHER" id="PTHR46430:SF2">
    <property type="entry name" value="CHITIN SYNTHASE REGULATORY FACTOR 4"/>
    <property type="match status" value="1"/>
</dbReference>
<feature type="compositionally biased region" description="Low complexity" evidence="2">
    <location>
        <begin position="77"/>
        <end position="90"/>
    </location>
</feature>
<feature type="compositionally biased region" description="Low complexity" evidence="2">
    <location>
        <begin position="280"/>
        <end position="310"/>
    </location>
</feature>
<dbReference type="PANTHER" id="PTHR46430">
    <property type="entry name" value="PROTEIN SKT5-RELATED"/>
    <property type="match status" value="1"/>
</dbReference>
<keyword evidence="1" id="KW-0677">Repeat</keyword>
<feature type="region of interest" description="Disordered" evidence="2">
    <location>
        <begin position="37"/>
        <end position="99"/>
    </location>
</feature>
<feature type="region of interest" description="Disordered" evidence="2">
    <location>
        <begin position="278"/>
        <end position="327"/>
    </location>
</feature>
<feature type="compositionally biased region" description="Polar residues" evidence="2">
    <location>
        <begin position="65"/>
        <end position="76"/>
    </location>
</feature>
<organism evidence="3 4">
    <name type="scientific">Entomortierella chlamydospora</name>
    <dbReference type="NCBI Taxonomy" id="101097"/>
    <lineage>
        <taxon>Eukaryota</taxon>
        <taxon>Fungi</taxon>
        <taxon>Fungi incertae sedis</taxon>
        <taxon>Mucoromycota</taxon>
        <taxon>Mortierellomycotina</taxon>
        <taxon>Mortierellomycetes</taxon>
        <taxon>Mortierellales</taxon>
        <taxon>Mortierellaceae</taxon>
        <taxon>Entomortierella</taxon>
    </lineage>
</organism>
<protein>
    <recommendedName>
        <fullName evidence="5">Chitin synthase activator</fullName>
    </recommendedName>
</protein>
<keyword evidence="4" id="KW-1185">Reference proteome</keyword>
<evidence type="ECO:0008006" key="5">
    <source>
        <dbReference type="Google" id="ProtNLM"/>
    </source>
</evidence>
<evidence type="ECO:0000313" key="3">
    <source>
        <dbReference type="EMBL" id="KAG0020618.1"/>
    </source>
</evidence>
<dbReference type="InterPro" id="IPR011990">
    <property type="entry name" value="TPR-like_helical_dom_sf"/>
</dbReference>
<dbReference type="Pfam" id="PF08238">
    <property type="entry name" value="Sel1"/>
    <property type="match status" value="7"/>
</dbReference>
<dbReference type="Proteomes" id="UP000703661">
    <property type="component" value="Unassembled WGS sequence"/>
</dbReference>
<dbReference type="InterPro" id="IPR051726">
    <property type="entry name" value="Chitin_Synth_Reg"/>
</dbReference>
<evidence type="ECO:0000256" key="2">
    <source>
        <dbReference type="SAM" id="MobiDB-lite"/>
    </source>
</evidence>
<feature type="region of interest" description="Disordered" evidence="2">
    <location>
        <begin position="211"/>
        <end position="232"/>
    </location>
</feature>
<evidence type="ECO:0000313" key="4">
    <source>
        <dbReference type="Proteomes" id="UP000703661"/>
    </source>
</evidence>
<comment type="caution">
    <text evidence="3">The sequence shown here is derived from an EMBL/GenBank/DDBJ whole genome shotgun (WGS) entry which is preliminary data.</text>
</comment>
<feature type="region of interest" description="Disordered" evidence="2">
    <location>
        <begin position="622"/>
        <end position="655"/>
    </location>
</feature>
<dbReference type="EMBL" id="JAAAID010000206">
    <property type="protein sequence ID" value="KAG0020618.1"/>
    <property type="molecule type" value="Genomic_DNA"/>
</dbReference>
<feature type="compositionally biased region" description="Basic residues" evidence="2">
    <location>
        <begin position="630"/>
        <end position="647"/>
    </location>
</feature>
<dbReference type="AlphaFoldDB" id="A0A9P6N1P7"/>
<evidence type="ECO:0000256" key="1">
    <source>
        <dbReference type="ARBA" id="ARBA00022737"/>
    </source>
</evidence>
<dbReference type="Gene3D" id="1.25.40.10">
    <property type="entry name" value="Tetratricopeptide repeat domain"/>
    <property type="match status" value="2"/>
</dbReference>
<name>A0A9P6N1P7_9FUNG</name>
<reference evidence="3" key="1">
    <citation type="journal article" date="2020" name="Fungal Divers.">
        <title>Resolving the Mortierellaceae phylogeny through synthesis of multi-gene phylogenetics and phylogenomics.</title>
        <authorList>
            <person name="Vandepol N."/>
            <person name="Liber J."/>
            <person name="Desiro A."/>
            <person name="Na H."/>
            <person name="Kennedy M."/>
            <person name="Barry K."/>
            <person name="Grigoriev I.V."/>
            <person name="Miller A.N."/>
            <person name="O'Donnell K."/>
            <person name="Stajich J.E."/>
            <person name="Bonito G."/>
        </authorList>
    </citation>
    <scope>NUCLEOTIDE SEQUENCE</scope>
    <source>
        <strain evidence="3">NRRL 2769</strain>
    </source>
</reference>
<dbReference type="SMART" id="SM00671">
    <property type="entry name" value="SEL1"/>
    <property type="match status" value="7"/>
</dbReference>